<reference evidence="6" key="1">
    <citation type="submission" date="2022-08" db="UniProtKB">
        <authorList>
            <consortium name="EnsemblMetazoa"/>
        </authorList>
    </citation>
    <scope>IDENTIFICATION</scope>
    <source>
        <strain evidence="6">05x7-T-G4-1.051#20</strain>
    </source>
</reference>
<organism evidence="6 7">
    <name type="scientific">Magallana gigas</name>
    <name type="common">Pacific oyster</name>
    <name type="synonym">Crassostrea gigas</name>
    <dbReference type="NCBI Taxonomy" id="29159"/>
    <lineage>
        <taxon>Eukaryota</taxon>
        <taxon>Metazoa</taxon>
        <taxon>Spiralia</taxon>
        <taxon>Lophotrochozoa</taxon>
        <taxon>Mollusca</taxon>
        <taxon>Bivalvia</taxon>
        <taxon>Autobranchia</taxon>
        <taxon>Pteriomorphia</taxon>
        <taxon>Ostreida</taxon>
        <taxon>Ostreoidea</taxon>
        <taxon>Ostreidae</taxon>
        <taxon>Magallana</taxon>
    </lineage>
</organism>
<name>A0A8W8LWI3_MAGGI</name>
<feature type="chain" id="PRO_5036459418" evidence="5">
    <location>
        <begin position="20"/>
        <end position="702"/>
    </location>
</feature>
<dbReference type="PANTHER" id="PTHR24198">
    <property type="entry name" value="ANKYRIN REPEAT AND PROTEIN KINASE DOMAIN-CONTAINING PROTEIN"/>
    <property type="match status" value="1"/>
</dbReference>
<dbReference type="PROSITE" id="PS50297">
    <property type="entry name" value="ANK_REP_REGION"/>
    <property type="match status" value="1"/>
</dbReference>
<dbReference type="Proteomes" id="UP000005408">
    <property type="component" value="Unassembled WGS sequence"/>
</dbReference>
<evidence type="ECO:0000256" key="3">
    <source>
        <dbReference type="PROSITE-ProRule" id="PRU00023"/>
    </source>
</evidence>
<dbReference type="InterPro" id="IPR036770">
    <property type="entry name" value="Ankyrin_rpt-contain_sf"/>
</dbReference>
<keyword evidence="2 3" id="KW-0040">ANK repeat</keyword>
<keyword evidence="7" id="KW-1185">Reference proteome</keyword>
<feature type="repeat" description="ANK" evidence="3">
    <location>
        <begin position="527"/>
        <end position="549"/>
    </location>
</feature>
<keyword evidence="4" id="KW-0812">Transmembrane</keyword>
<dbReference type="EnsemblMetazoa" id="G29915.3">
    <property type="protein sequence ID" value="G29915.3:cds"/>
    <property type="gene ID" value="G29915"/>
</dbReference>
<feature type="signal peptide" evidence="5">
    <location>
        <begin position="1"/>
        <end position="19"/>
    </location>
</feature>
<dbReference type="SUPFAM" id="SSF48403">
    <property type="entry name" value="Ankyrin repeat"/>
    <property type="match status" value="1"/>
</dbReference>
<dbReference type="Gene3D" id="1.25.40.20">
    <property type="entry name" value="Ankyrin repeat-containing domain"/>
    <property type="match status" value="2"/>
</dbReference>
<evidence type="ECO:0000313" key="6">
    <source>
        <dbReference type="EnsemblMetazoa" id="G29915.3:cds"/>
    </source>
</evidence>
<sequence>MALLVYQVLLLVAIQNVLVKSNFSKNGYHLVSSCPNTKTEWEARSRWLKCNITNQYHCSPFNMSQLYEFCYERKVLQVLKGHCLGIAENGNLNLDTCKFFFRGCPTEDYYSNELYKYPSCLSIHDNCYTEDCVCNCLTAKKLYVTETQPNDTCTCRSNIITGPCENHQYLPGFVVLVVLFAISVVLNFFFAYSWWSGLKQGDHKNDTRTCIEETQPLEPNAKEIDRTPVSDRQRSNRFEPDDIFRMTLVDFTFEDEQLFNLLRRQCIHGVPSEFEYLVNTRVTPNKKEYIFEQRDENGCILLHYAAQGGNTIILDDILEITSHKILKNKCIRGQCALHFAIKHQQKDMIDHLIKLHSDKKNQNADSTATHQESEFDTVRGEFSPVHLAAWFGNTRLLTSLKENGFDILTKTRNGLNILDIACMKNMCEESDVEFQFCKYLLSNKLLKIDPLKTDLSGWNIVHYASLSNFKLFEYLAVSKKNHDLIKKPTKALKTCLHIACEFQKSKIVKLIAEDSQLQTLVPNKDSLGWNALHFAAKGGNLKILEYLLNLKVEGMGIGCKTNDGKTLLHIACIHKTTEICRFVIDRFLKDKNLEEDLLNATTTNNGLTAAHYLAVEKKENGSEREILDMLVKTKQIDFSVKSNRGLTVLEFAIDHLNKELIESIVSEYRDEFKINNEILDKCIYDTKDERIRRILQTAVDEI</sequence>
<protein>
    <submittedName>
        <fullName evidence="6">Uncharacterized protein</fullName>
    </submittedName>
</protein>
<keyword evidence="4" id="KW-1133">Transmembrane helix</keyword>
<dbReference type="OMA" id="KEDACGW"/>
<dbReference type="Pfam" id="PF12796">
    <property type="entry name" value="Ank_2"/>
    <property type="match status" value="2"/>
</dbReference>
<dbReference type="AlphaFoldDB" id="A0A8W8LWI3"/>
<proteinExistence type="predicted"/>
<evidence type="ECO:0000313" key="7">
    <source>
        <dbReference type="Proteomes" id="UP000005408"/>
    </source>
</evidence>
<evidence type="ECO:0000256" key="4">
    <source>
        <dbReference type="SAM" id="Phobius"/>
    </source>
</evidence>
<dbReference type="InterPro" id="IPR002110">
    <property type="entry name" value="Ankyrin_rpt"/>
</dbReference>
<dbReference type="PROSITE" id="PS50088">
    <property type="entry name" value="ANK_REPEAT"/>
    <property type="match status" value="1"/>
</dbReference>
<accession>A0A8W8LWI3</accession>
<evidence type="ECO:0000256" key="5">
    <source>
        <dbReference type="SAM" id="SignalP"/>
    </source>
</evidence>
<evidence type="ECO:0000256" key="2">
    <source>
        <dbReference type="ARBA" id="ARBA00023043"/>
    </source>
</evidence>
<dbReference type="PANTHER" id="PTHR24198:SF165">
    <property type="entry name" value="ANKYRIN REPEAT-CONTAINING PROTEIN-RELATED"/>
    <property type="match status" value="1"/>
</dbReference>
<keyword evidence="5" id="KW-0732">Signal</keyword>
<dbReference type="SMART" id="SM00248">
    <property type="entry name" value="ANK"/>
    <property type="match status" value="10"/>
</dbReference>
<dbReference type="OrthoDB" id="6156851at2759"/>
<keyword evidence="1" id="KW-0677">Repeat</keyword>
<evidence type="ECO:0000256" key="1">
    <source>
        <dbReference type="ARBA" id="ARBA00022737"/>
    </source>
</evidence>
<keyword evidence="4" id="KW-0472">Membrane</keyword>
<feature type="transmembrane region" description="Helical" evidence="4">
    <location>
        <begin position="169"/>
        <end position="195"/>
    </location>
</feature>